<evidence type="ECO:0000259" key="2">
    <source>
        <dbReference type="PROSITE" id="PS50937"/>
    </source>
</evidence>
<accession>A0A939G9X7</accession>
<name>A0A939G9X7_9BACT</name>
<proteinExistence type="predicted"/>
<dbReference type="InterPro" id="IPR047057">
    <property type="entry name" value="MerR_fam"/>
</dbReference>
<dbReference type="Pfam" id="PF13411">
    <property type="entry name" value="MerR_1"/>
    <property type="match status" value="1"/>
</dbReference>
<dbReference type="Proteomes" id="UP000664795">
    <property type="component" value="Unassembled WGS sequence"/>
</dbReference>
<gene>
    <name evidence="3" type="ORF">J2I48_17335</name>
</gene>
<organism evidence="3 4">
    <name type="scientific">Fibrella aquatilis</name>
    <dbReference type="NCBI Taxonomy" id="2817059"/>
    <lineage>
        <taxon>Bacteria</taxon>
        <taxon>Pseudomonadati</taxon>
        <taxon>Bacteroidota</taxon>
        <taxon>Cytophagia</taxon>
        <taxon>Cytophagales</taxon>
        <taxon>Spirosomataceae</taxon>
        <taxon>Fibrella</taxon>
    </lineage>
</organism>
<keyword evidence="1" id="KW-0238">DNA-binding</keyword>
<evidence type="ECO:0000313" key="3">
    <source>
        <dbReference type="EMBL" id="MBO0932777.1"/>
    </source>
</evidence>
<dbReference type="SUPFAM" id="SSF46955">
    <property type="entry name" value="Putative DNA-binding domain"/>
    <property type="match status" value="1"/>
</dbReference>
<dbReference type="InterPro" id="IPR000551">
    <property type="entry name" value="MerR-type_HTH_dom"/>
</dbReference>
<dbReference type="SMART" id="SM00422">
    <property type="entry name" value="HTH_MERR"/>
    <property type="match status" value="1"/>
</dbReference>
<dbReference type="EMBL" id="JAFMYU010000014">
    <property type="protein sequence ID" value="MBO0932777.1"/>
    <property type="molecule type" value="Genomic_DNA"/>
</dbReference>
<dbReference type="GO" id="GO:0003677">
    <property type="term" value="F:DNA binding"/>
    <property type="evidence" value="ECO:0007669"/>
    <property type="project" value="UniProtKB-KW"/>
</dbReference>
<feature type="domain" description="HTH merR-type" evidence="2">
    <location>
        <begin position="1"/>
        <end position="71"/>
    </location>
</feature>
<dbReference type="PROSITE" id="PS50937">
    <property type="entry name" value="HTH_MERR_2"/>
    <property type="match status" value="1"/>
</dbReference>
<evidence type="ECO:0000313" key="4">
    <source>
        <dbReference type="Proteomes" id="UP000664795"/>
    </source>
</evidence>
<evidence type="ECO:0000256" key="1">
    <source>
        <dbReference type="ARBA" id="ARBA00023125"/>
    </source>
</evidence>
<comment type="caution">
    <text evidence="3">The sequence shown here is derived from an EMBL/GenBank/DDBJ whole genome shotgun (WGS) entry which is preliminary data.</text>
</comment>
<dbReference type="Gene3D" id="1.10.1660.10">
    <property type="match status" value="1"/>
</dbReference>
<keyword evidence="4" id="KW-1185">Reference proteome</keyword>
<reference evidence="3 4" key="1">
    <citation type="submission" date="2021-03" db="EMBL/GenBank/DDBJ databases">
        <title>Fibrella sp. HMF5036 genome sequencing and assembly.</title>
        <authorList>
            <person name="Kang H."/>
            <person name="Kim H."/>
            <person name="Bae S."/>
            <person name="Joh K."/>
        </authorList>
    </citation>
    <scope>NUCLEOTIDE SEQUENCE [LARGE SCALE GENOMIC DNA]</scope>
    <source>
        <strain evidence="3 4">HMF5036</strain>
    </source>
</reference>
<protein>
    <submittedName>
        <fullName evidence="3">MerR family transcriptional regulator</fullName>
    </submittedName>
</protein>
<dbReference type="PANTHER" id="PTHR30204:SF93">
    <property type="entry name" value="HTH MERR-TYPE DOMAIN-CONTAINING PROTEIN"/>
    <property type="match status" value="1"/>
</dbReference>
<dbReference type="AlphaFoldDB" id="A0A939G9X7"/>
<sequence length="132" mass="15116">MLIGELSSQSGFSRDTIRYYEKLGLLTLPRSARRTNNYKEYTAVTLARLRAIRALKDIGFTLLEIQQTIQSFDHEGIDCAKGVQQIRAKLVLIDEQISQLQLCKRQLLDVLTHCSTECQVNAILHDIFHRPT</sequence>
<dbReference type="InterPro" id="IPR009061">
    <property type="entry name" value="DNA-bd_dom_put_sf"/>
</dbReference>
<dbReference type="RefSeq" id="WP_207336741.1">
    <property type="nucleotide sequence ID" value="NZ_JAFMYU010000014.1"/>
</dbReference>
<dbReference type="GO" id="GO:0003700">
    <property type="term" value="F:DNA-binding transcription factor activity"/>
    <property type="evidence" value="ECO:0007669"/>
    <property type="project" value="InterPro"/>
</dbReference>
<dbReference type="PANTHER" id="PTHR30204">
    <property type="entry name" value="REDOX-CYCLING DRUG-SENSING TRANSCRIPTIONAL ACTIVATOR SOXR"/>
    <property type="match status" value="1"/>
</dbReference>